<feature type="compositionally biased region" description="Basic residues" evidence="1">
    <location>
        <begin position="1"/>
        <end position="24"/>
    </location>
</feature>
<sequence>VPGTVIRRRRWHGHRRRRWVRPPGRHGGGVGAPICPPRAPATVGACGVRITAWERRPGRRQRRGGWRRRRGAMVRLSPLSSHSSSTMLVWEGNSSFEF</sequence>
<organism evidence="2 3">
    <name type="scientific">Stylosanthes scabra</name>
    <dbReference type="NCBI Taxonomy" id="79078"/>
    <lineage>
        <taxon>Eukaryota</taxon>
        <taxon>Viridiplantae</taxon>
        <taxon>Streptophyta</taxon>
        <taxon>Embryophyta</taxon>
        <taxon>Tracheophyta</taxon>
        <taxon>Spermatophyta</taxon>
        <taxon>Magnoliopsida</taxon>
        <taxon>eudicotyledons</taxon>
        <taxon>Gunneridae</taxon>
        <taxon>Pentapetalae</taxon>
        <taxon>rosids</taxon>
        <taxon>fabids</taxon>
        <taxon>Fabales</taxon>
        <taxon>Fabaceae</taxon>
        <taxon>Papilionoideae</taxon>
        <taxon>50 kb inversion clade</taxon>
        <taxon>dalbergioids sensu lato</taxon>
        <taxon>Dalbergieae</taxon>
        <taxon>Pterocarpus clade</taxon>
        <taxon>Stylosanthes</taxon>
    </lineage>
</organism>
<name>A0ABU6YUF8_9FABA</name>
<comment type="caution">
    <text evidence="2">The sequence shown here is derived from an EMBL/GenBank/DDBJ whole genome shotgun (WGS) entry which is preliminary data.</text>
</comment>
<protein>
    <submittedName>
        <fullName evidence="2">Uncharacterized protein</fullName>
    </submittedName>
</protein>
<proteinExistence type="predicted"/>
<evidence type="ECO:0000313" key="2">
    <source>
        <dbReference type="EMBL" id="MED6213101.1"/>
    </source>
</evidence>
<dbReference type="EMBL" id="JASCZI010243365">
    <property type="protein sequence ID" value="MED6213101.1"/>
    <property type="molecule type" value="Genomic_DNA"/>
</dbReference>
<reference evidence="2 3" key="1">
    <citation type="journal article" date="2023" name="Plants (Basel)">
        <title>Bridging the Gap: Combining Genomics and Transcriptomics Approaches to Understand Stylosanthes scabra, an Orphan Legume from the Brazilian Caatinga.</title>
        <authorList>
            <person name="Ferreira-Neto J.R.C."/>
            <person name="da Silva M.D."/>
            <person name="Binneck E."/>
            <person name="de Melo N.F."/>
            <person name="da Silva R.H."/>
            <person name="de Melo A.L.T.M."/>
            <person name="Pandolfi V."/>
            <person name="Bustamante F.O."/>
            <person name="Brasileiro-Vidal A.C."/>
            <person name="Benko-Iseppon A.M."/>
        </authorList>
    </citation>
    <scope>NUCLEOTIDE SEQUENCE [LARGE SCALE GENOMIC DNA]</scope>
    <source>
        <tissue evidence="2">Leaves</tissue>
    </source>
</reference>
<evidence type="ECO:0000313" key="3">
    <source>
        <dbReference type="Proteomes" id="UP001341840"/>
    </source>
</evidence>
<feature type="non-terminal residue" evidence="2">
    <location>
        <position position="1"/>
    </location>
</feature>
<keyword evidence="3" id="KW-1185">Reference proteome</keyword>
<gene>
    <name evidence="2" type="ORF">PIB30_089972</name>
</gene>
<feature type="non-terminal residue" evidence="2">
    <location>
        <position position="98"/>
    </location>
</feature>
<evidence type="ECO:0000256" key="1">
    <source>
        <dbReference type="SAM" id="MobiDB-lite"/>
    </source>
</evidence>
<accession>A0ABU6YUF8</accession>
<feature type="region of interest" description="Disordered" evidence="1">
    <location>
        <begin position="1"/>
        <end position="39"/>
    </location>
</feature>
<dbReference type="Proteomes" id="UP001341840">
    <property type="component" value="Unassembled WGS sequence"/>
</dbReference>